<dbReference type="InterPro" id="IPR002877">
    <property type="entry name" value="RNA_MeTrfase_FtsJ_dom"/>
</dbReference>
<dbReference type="PROSITE" id="PS50889">
    <property type="entry name" value="S4"/>
    <property type="match status" value="1"/>
</dbReference>
<keyword evidence="1 3" id="KW-0694">RNA-binding</keyword>
<dbReference type="PANTHER" id="PTHR32319">
    <property type="entry name" value="BACTERIAL HEMOLYSIN-LIKE PROTEIN"/>
    <property type="match status" value="1"/>
</dbReference>
<dbReference type="InterPro" id="IPR036986">
    <property type="entry name" value="S4_RNA-bd_sf"/>
</dbReference>
<evidence type="ECO:0000256" key="3">
    <source>
        <dbReference type="PROSITE-ProRule" id="PRU00182"/>
    </source>
</evidence>
<dbReference type="Pfam" id="PF01728">
    <property type="entry name" value="FtsJ"/>
    <property type="match status" value="1"/>
</dbReference>
<protein>
    <submittedName>
        <fullName evidence="5">TlyA family RNA methyltransferase</fullName>
    </submittedName>
</protein>
<dbReference type="InterPro" id="IPR047048">
    <property type="entry name" value="TlyA"/>
</dbReference>
<dbReference type="Gene3D" id="3.40.50.150">
    <property type="entry name" value="Vaccinia Virus protein VP39"/>
    <property type="match status" value="1"/>
</dbReference>
<evidence type="ECO:0000313" key="5">
    <source>
        <dbReference type="EMBL" id="TBT84713.1"/>
    </source>
</evidence>
<gene>
    <name evidence="5" type="ORF">ET989_08650</name>
</gene>
<dbReference type="RefSeq" id="WP_131168135.1">
    <property type="nucleotide sequence ID" value="NZ_SDMQ01000007.1"/>
</dbReference>
<sequence length="250" mass="25653">MARERLDAALVARGLARSRGQASDLIAAGRVLVNGRPARKASAPVNEADAITAEADPWVSRAAHKLIGALDASATDVTGVRALDAGASTGGFTQVLLARGAAHVTAVDVGHGQLVDTVASDPRVTSHEGLNLRDLTPAHVAGPVDLVVADVSFISLTLLVGPLRQVARDGAEALLMVKPQFELGRAALDSRGVIADPARTGEAADLVAAAATEAGWHEVWRGMSRLPGESGNREVFLKLVAAPVTVGGAR</sequence>
<dbReference type="CDD" id="cd00165">
    <property type="entry name" value="S4"/>
    <property type="match status" value="1"/>
</dbReference>
<comment type="caution">
    <text evidence="5">The sequence shown here is derived from an EMBL/GenBank/DDBJ whole genome shotgun (WGS) entry which is preliminary data.</text>
</comment>
<keyword evidence="6" id="KW-1185">Reference proteome</keyword>
<dbReference type="SUPFAM" id="SSF53335">
    <property type="entry name" value="S-adenosyl-L-methionine-dependent methyltransferases"/>
    <property type="match status" value="1"/>
</dbReference>
<dbReference type="Proteomes" id="UP000292373">
    <property type="component" value="Unassembled WGS sequence"/>
</dbReference>
<evidence type="ECO:0000259" key="4">
    <source>
        <dbReference type="SMART" id="SM00363"/>
    </source>
</evidence>
<proteinExistence type="inferred from homology"/>
<keyword evidence="5" id="KW-0489">Methyltransferase</keyword>
<dbReference type="SUPFAM" id="SSF55174">
    <property type="entry name" value="Alpha-L RNA-binding motif"/>
    <property type="match status" value="1"/>
</dbReference>
<evidence type="ECO:0000313" key="6">
    <source>
        <dbReference type="Proteomes" id="UP000292373"/>
    </source>
</evidence>
<keyword evidence="5" id="KW-0808">Transferase</keyword>
<dbReference type="PANTHER" id="PTHR32319:SF0">
    <property type="entry name" value="BACTERIAL HEMOLYSIN-LIKE PROTEIN"/>
    <property type="match status" value="1"/>
</dbReference>
<reference evidence="5 6" key="1">
    <citation type="submission" date="2019-01" db="EMBL/GenBank/DDBJ databases">
        <title>Lactibacter flavus gen. nov., sp. nov., a novel bacterium of the family Propionibacteriaceae isolated from raw milk and dairy products.</title>
        <authorList>
            <person name="Huptas C."/>
            <person name="Wenning M."/>
            <person name="Breitenwieser F."/>
            <person name="Doll E."/>
            <person name="Von Neubeck M."/>
            <person name="Busse H.-J."/>
            <person name="Scherer S."/>
        </authorList>
    </citation>
    <scope>NUCLEOTIDE SEQUENCE [LARGE SCALE GENOMIC DNA]</scope>
    <source>
        <strain evidence="5 6">KCTC 33808</strain>
    </source>
</reference>
<dbReference type="GO" id="GO:0032259">
    <property type="term" value="P:methylation"/>
    <property type="evidence" value="ECO:0007669"/>
    <property type="project" value="UniProtKB-KW"/>
</dbReference>
<dbReference type="EMBL" id="SDMQ01000007">
    <property type="protein sequence ID" value="TBT84713.1"/>
    <property type="molecule type" value="Genomic_DNA"/>
</dbReference>
<feature type="domain" description="RNA-binding S4" evidence="4">
    <location>
        <begin position="4"/>
        <end position="64"/>
    </location>
</feature>
<dbReference type="GO" id="GO:0003723">
    <property type="term" value="F:RNA binding"/>
    <property type="evidence" value="ECO:0007669"/>
    <property type="project" value="UniProtKB-KW"/>
</dbReference>
<dbReference type="OrthoDB" id="9784736at2"/>
<dbReference type="Gene3D" id="3.10.290.10">
    <property type="entry name" value="RNA-binding S4 domain"/>
    <property type="match status" value="1"/>
</dbReference>
<organism evidence="5 6">
    <name type="scientific">Propioniciclava sinopodophylli</name>
    <dbReference type="NCBI Taxonomy" id="1837344"/>
    <lineage>
        <taxon>Bacteria</taxon>
        <taxon>Bacillati</taxon>
        <taxon>Actinomycetota</taxon>
        <taxon>Actinomycetes</taxon>
        <taxon>Propionibacteriales</taxon>
        <taxon>Propionibacteriaceae</taxon>
        <taxon>Propioniciclava</taxon>
    </lineage>
</organism>
<evidence type="ECO:0000256" key="2">
    <source>
        <dbReference type="ARBA" id="ARBA00029460"/>
    </source>
</evidence>
<dbReference type="Pfam" id="PF01479">
    <property type="entry name" value="S4"/>
    <property type="match status" value="1"/>
</dbReference>
<dbReference type="InterPro" id="IPR029063">
    <property type="entry name" value="SAM-dependent_MTases_sf"/>
</dbReference>
<accession>A0A4Q9KEE6</accession>
<dbReference type="InterPro" id="IPR002942">
    <property type="entry name" value="S4_RNA-bd"/>
</dbReference>
<dbReference type="GO" id="GO:0008168">
    <property type="term" value="F:methyltransferase activity"/>
    <property type="evidence" value="ECO:0007669"/>
    <property type="project" value="UniProtKB-KW"/>
</dbReference>
<dbReference type="CDD" id="cd02440">
    <property type="entry name" value="AdoMet_MTases"/>
    <property type="match status" value="1"/>
</dbReference>
<comment type="similarity">
    <text evidence="2">Belongs to the TlyA family.</text>
</comment>
<evidence type="ECO:0000256" key="1">
    <source>
        <dbReference type="ARBA" id="ARBA00022884"/>
    </source>
</evidence>
<dbReference type="AlphaFoldDB" id="A0A4Q9KEE6"/>
<dbReference type="SMART" id="SM00363">
    <property type="entry name" value="S4"/>
    <property type="match status" value="1"/>
</dbReference>
<name>A0A4Q9KEE6_9ACTN</name>